<dbReference type="Proteomes" id="UP000005262">
    <property type="component" value="Chromosome"/>
</dbReference>
<dbReference type="AlphaFoldDB" id="J7IX09"/>
<sequence length="141" mass="15816">MGVQFESNARAVKGAIAKLEKQALRETAKFLRKEIKRTVPIHEGVLKKNVGSWVKGRANETPVLQIGVYSRARAKKKGYKYAFHAHLVQFGTVRMKGTDYLRAPVLSNLAKIRELQADSIRQIESLRENGLPEVADEEADS</sequence>
<name>J7IX09_DESMD</name>
<dbReference type="HOGENOM" id="CLU_1822259_0_0_9"/>
<dbReference type="Pfam" id="PF04883">
    <property type="entry name" value="HK97-gp10_like"/>
    <property type="match status" value="1"/>
</dbReference>
<evidence type="ECO:0008006" key="3">
    <source>
        <dbReference type="Google" id="ProtNLM"/>
    </source>
</evidence>
<dbReference type="RefSeq" id="WP_014905171.1">
    <property type="nucleotide sequence ID" value="NC_018515.1"/>
</dbReference>
<reference evidence="1 2" key="1">
    <citation type="journal article" date="2012" name="J. Bacteriol.">
        <title>Complete genome sequences of Desulfosporosinus orientis DSM765T, Desulfosporosinus youngiae DSM17734T, Desulfosporosinus meridiei DSM13257T, and Desulfosporosinus acidiphilus DSM22704T.</title>
        <authorList>
            <person name="Pester M."/>
            <person name="Brambilla E."/>
            <person name="Alazard D."/>
            <person name="Rattei T."/>
            <person name="Weinmaier T."/>
            <person name="Han J."/>
            <person name="Lucas S."/>
            <person name="Lapidus A."/>
            <person name="Cheng J.F."/>
            <person name="Goodwin L."/>
            <person name="Pitluck S."/>
            <person name="Peters L."/>
            <person name="Ovchinnikova G."/>
            <person name="Teshima H."/>
            <person name="Detter J.C."/>
            <person name="Han C.S."/>
            <person name="Tapia R."/>
            <person name="Land M.L."/>
            <person name="Hauser L."/>
            <person name="Kyrpides N.C."/>
            <person name="Ivanova N.N."/>
            <person name="Pagani I."/>
            <person name="Huntmann M."/>
            <person name="Wei C.L."/>
            <person name="Davenport K.W."/>
            <person name="Daligault H."/>
            <person name="Chain P.S."/>
            <person name="Chen A."/>
            <person name="Mavromatis K."/>
            <person name="Markowitz V."/>
            <person name="Szeto E."/>
            <person name="Mikhailova N."/>
            <person name="Pati A."/>
            <person name="Wagner M."/>
            <person name="Woyke T."/>
            <person name="Ollivier B."/>
            <person name="Klenk H.P."/>
            <person name="Spring S."/>
            <person name="Loy A."/>
        </authorList>
    </citation>
    <scope>NUCLEOTIDE SEQUENCE [LARGE SCALE GENOMIC DNA]</scope>
    <source>
        <strain evidence="2">ATCC BAA-275 / DSM 13257 / NCIMB 13706 / S10</strain>
    </source>
</reference>
<dbReference type="InterPro" id="IPR010064">
    <property type="entry name" value="HK97-gp10_tail"/>
</dbReference>
<dbReference type="EMBL" id="CP003629">
    <property type="protein sequence ID" value="AFQ46265.1"/>
    <property type="molecule type" value="Genomic_DNA"/>
</dbReference>
<gene>
    <name evidence="1" type="ordered locus">Desmer_4459</name>
</gene>
<organism evidence="1 2">
    <name type="scientific">Desulfosporosinus meridiei (strain ATCC BAA-275 / DSM 13257 / KCTC 12902 / NCIMB 13706 / S10)</name>
    <dbReference type="NCBI Taxonomy" id="768704"/>
    <lineage>
        <taxon>Bacteria</taxon>
        <taxon>Bacillati</taxon>
        <taxon>Bacillota</taxon>
        <taxon>Clostridia</taxon>
        <taxon>Eubacteriales</taxon>
        <taxon>Desulfitobacteriaceae</taxon>
        <taxon>Desulfosporosinus</taxon>
    </lineage>
</organism>
<evidence type="ECO:0000313" key="2">
    <source>
        <dbReference type="Proteomes" id="UP000005262"/>
    </source>
</evidence>
<dbReference type="STRING" id="768704.Desmer_4459"/>
<keyword evidence="2" id="KW-1185">Reference proteome</keyword>
<protein>
    <recommendedName>
        <fullName evidence="3">Phage protein, HK97 gp10 family</fullName>
    </recommendedName>
</protein>
<reference evidence="2" key="2">
    <citation type="submission" date="2012-08" db="EMBL/GenBank/DDBJ databases">
        <title>Finished genome of Desulfosporosinus meridiei DSM 13257.</title>
        <authorList>
            <person name="Huntemann M."/>
            <person name="Wei C.-L."/>
            <person name="Han J."/>
            <person name="Detter J.C."/>
            <person name="Han C."/>
            <person name="Davenport K."/>
            <person name="Daligault H."/>
            <person name="Erkkila T."/>
            <person name="Gu W."/>
            <person name="Munk A.C.C."/>
            <person name="Teshima H."/>
            <person name="Xu Y."/>
            <person name="Chain P."/>
            <person name="Tapia R."/>
            <person name="Chen A."/>
            <person name="Krypides N."/>
            <person name="Mavromatis K."/>
            <person name="Markowitz V."/>
            <person name="Szeto E."/>
            <person name="Ivanova N."/>
            <person name="Mikhailova N."/>
            <person name="Ovchinnikova G."/>
            <person name="Pagani I."/>
            <person name="Pati A."/>
            <person name="Goodwin L."/>
            <person name="Peters L."/>
            <person name="Pitluck S."/>
            <person name="Woyke T."/>
            <person name="Pester M."/>
            <person name="Spring S."/>
            <person name="Ollivier B."/>
            <person name="Rattei T."/>
            <person name="Klenk H.-P."/>
            <person name="Wagner M."/>
            <person name="Loy A."/>
        </authorList>
    </citation>
    <scope>NUCLEOTIDE SEQUENCE [LARGE SCALE GENOMIC DNA]</scope>
    <source>
        <strain evidence="2">ATCC BAA-275 / DSM 13257 / NCIMB 13706 / S10</strain>
    </source>
</reference>
<accession>J7IX09</accession>
<dbReference type="KEGG" id="dmi:Desmer_4459"/>
<evidence type="ECO:0000313" key="1">
    <source>
        <dbReference type="EMBL" id="AFQ46265.1"/>
    </source>
</evidence>
<proteinExistence type="predicted"/>